<evidence type="ECO:0000313" key="3">
    <source>
        <dbReference type="Proteomes" id="UP000054740"/>
    </source>
</evidence>
<organism evidence="2 3">
    <name type="scientific">Caballeronia cordobensis</name>
    <name type="common">Burkholderia cordobensis</name>
    <dbReference type="NCBI Taxonomy" id="1353886"/>
    <lineage>
        <taxon>Bacteria</taxon>
        <taxon>Pseudomonadati</taxon>
        <taxon>Pseudomonadota</taxon>
        <taxon>Betaproteobacteria</taxon>
        <taxon>Burkholderiales</taxon>
        <taxon>Burkholderiaceae</taxon>
        <taxon>Caballeronia</taxon>
    </lineage>
</organism>
<feature type="domain" description="GmrSD restriction endonucleases N-terminal" evidence="1">
    <location>
        <begin position="51"/>
        <end position="192"/>
    </location>
</feature>
<keyword evidence="3" id="KW-1185">Reference proteome</keyword>
<evidence type="ECO:0000259" key="1">
    <source>
        <dbReference type="Pfam" id="PF03235"/>
    </source>
</evidence>
<dbReference type="AlphaFoldDB" id="A0A158F2V0"/>
<gene>
    <name evidence="2" type="ORF">AWB70_00506</name>
</gene>
<reference evidence="3" key="1">
    <citation type="submission" date="2016-01" db="EMBL/GenBank/DDBJ databases">
        <authorList>
            <person name="Peeters C."/>
        </authorList>
    </citation>
    <scope>NUCLEOTIDE SEQUENCE [LARGE SCALE GENOMIC DNA]</scope>
</reference>
<dbReference type="RefSeq" id="WP_053567255.1">
    <property type="nucleotide sequence ID" value="NZ_FCNY02000001.1"/>
</dbReference>
<protein>
    <recommendedName>
        <fullName evidence="1">GmrSD restriction endonucleases N-terminal domain-containing protein</fullName>
    </recommendedName>
</protein>
<name>A0A158F2V0_CABCO</name>
<proteinExistence type="predicted"/>
<dbReference type="PANTHER" id="PTHR39639">
    <property type="entry name" value="CHROMOSOME 16, WHOLE GENOME SHOTGUN SEQUENCE"/>
    <property type="match status" value="1"/>
</dbReference>
<evidence type="ECO:0000313" key="2">
    <source>
        <dbReference type="EMBL" id="SAL14152.1"/>
    </source>
</evidence>
<dbReference type="Pfam" id="PF03235">
    <property type="entry name" value="GmrSD_N"/>
    <property type="match status" value="1"/>
</dbReference>
<accession>A0A158F2V0</accession>
<dbReference type="EMBL" id="FCNY02000001">
    <property type="protein sequence ID" value="SAL14152.1"/>
    <property type="molecule type" value="Genomic_DNA"/>
</dbReference>
<dbReference type="InterPro" id="IPR004919">
    <property type="entry name" value="GmrSD_N"/>
</dbReference>
<dbReference type="PANTHER" id="PTHR39639:SF1">
    <property type="entry name" value="DUF262 DOMAIN-CONTAINING PROTEIN"/>
    <property type="match status" value="1"/>
</dbReference>
<sequence length="368" mass="42508">MPTKKTGHQLADILFPEAREQQEFADGILSVPPEQRKLHTETYDFTVETIVEKLADESIYIPHFQRRYVWTEPQASRLVESLIIQCPIPVIYLNQENDERLSVIDGNQRLTTIKRFIENQFALKGLTAYPELEGSRFFELDPRFQRHIQNRTLRCIVILKDTHPQVKFDVFERLNTGAAKLTPQELRHGLYFGDLMTLAAAVVKESELLALLEIKNDKRMKAEELVLRFWALNSEFQNYRKPLATFINTFSEKNRRLTSEEQEQFKRNFANTLGAVRSLLGDLTFRIFDRALRVESSFNSALYDALMLGVAQLMAKDDLTAISTKKAQLLLAGLIEGDEQFRKSISIATSDDSQVRYRVNAIRKLFAK</sequence>
<dbReference type="Proteomes" id="UP000054740">
    <property type="component" value="Unassembled WGS sequence"/>
</dbReference>